<keyword evidence="3" id="KW-1185">Reference proteome</keyword>
<comment type="caution">
    <text evidence="2">The sequence shown here is derived from an EMBL/GenBank/DDBJ whole genome shotgun (WGS) entry which is preliminary data.</text>
</comment>
<evidence type="ECO:0000313" key="3">
    <source>
        <dbReference type="Proteomes" id="UP001565368"/>
    </source>
</evidence>
<evidence type="ECO:0000256" key="1">
    <source>
        <dbReference type="SAM" id="MobiDB-lite"/>
    </source>
</evidence>
<dbReference type="EMBL" id="JBBXJM010000004">
    <property type="protein sequence ID" value="KAL1408683.1"/>
    <property type="molecule type" value="Genomic_DNA"/>
</dbReference>
<dbReference type="RefSeq" id="XP_069208627.1">
    <property type="nucleotide sequence ID" value="XM_069353985.1"/>
</dbReference>
<dbReference type="GeneID" id="95986539"/>
<proteinExistence type="predicted"/>
<gene>
    <name evidence="2" type="ORF">Q8F55_005496</name>
</gene>
<feature type="region of interest" description="Disordered" evidence="1">
    <location>
        <begin position="234"/>
        <end position="274"/>
    </location>
</feature>
<organism evidence="2 3">
    <name type="scientific">Vanrija albida</name>
    <dbReference type="NCBI Taxonomy" id="181172"/>
    <lineage>
        <taxon>Eukaryota</taxon>
        <taxon>Fungi</taxon>
        <taxon>Dikarya</taxon>
        <taxon>Basidiomycota</taxon>
        <taxon>Agaricomycotina</taxon>
        <taxon>Tremellomycetes</taxon>
        <taxon>Trichosporonales</taxon>
        <taxon>Trichosporonaceae</taxon>
        <taxon>Vanrija</taxon>
    </lineage>
</organism>
<name>A0ABR3Q1T4_9TREE</name>
<reference evidence="2 3" key="1">
    <citation type="submission" date="2023-08" db="EMBL/GenBank/DDBJ databases">
        <title>Annotated Genome Sequence of Vanrija albida AlHP1.</title>
        <authorList>
            <person name="Herzog R."/>
        </authorList>
    </citation>
    <scope>NUCLEOTIDE SEQUENCE [LARGE SCALE GENOMIC DNA]</scope>
    <source>
        <strain evidence="2 3">AlHP1</strain>
    </source>
</reference>
<protein>
    <submittedName>
        <fullName evidence="2">Uncharacterized protein</fullName>
    </submittedName>
</protein>
<feature type="region of interest" description="Disordered" evidence="1">
    <location>
        <begin position="1"/>
        <end position="22"/>
    </location>
</feature>
<accession>A0ABR3Q1T4</accession>
<sequence length="304" mass="33774">MGHRHSKPAAAVDDDTSLLLPMPPKRPISDTLAYDAWLGKASARTLRYRRAMRESIFPPRAAAPPIRWQLIGPQNRVPDAAVPIGLKGDPSGGPGTVLYAARTWAGSGLRIGHVTPLHNPGRGDKWEDKWFEDALHNARHAEVLCAPRGAVEWVEVSKGWRGKPKIPHLRPVAAGLERDGKVIVFARLHYQLGTVLGQWIVGTRRAHFWINQSIWTATKFEVLVFSPQPYPRLAERARSPSPSPSPSPTLVSPGPSRPLSPSDPTEPLLPKDESHPPYLHAFRWRPKNDEVQFHFAGGRDSVRM</sequence>
<evidence type="ECO:0000313" key="2">
    <source>
        <dbReference type="EMBL" id="KAL1408683.1"/>
    </source>
</evidence>
<dbReference type="Proteomes" id="UP001565368">
    <property type="component" value="Unassembled WGS sequence"/>
</dbReference>